<dbReference type="InterPro" id="IPR019888">
    <property type="entry name" value="Tscrpt_reg_AsnC-like"/>
</dbReference>
<evidence type="ECO:0000313" key="6">
    <source>
        <dbReference type="Proteomes" id="UP000244571"/>
    </source>
</evidence>
<keyword evidence="2" id="KW-0238">DNA-binding</keyword>
<name>A0A2R4XGP2_9BURK</name>
<dbReference type="PANTHER" id="PTHR30154:SF53">
    <property type="entry name" value="HTH-TYPE TRANSCRIPTIONAL REGULATOR LRPC"/>
    <property type="match status" value="1"/>
</dbReference>
<reference evidence="5 6" key="1">
    <citation type="submission" date="2018-04" db="EMBL/GenBank/DDBJ databases">
        <title>Bordetella sp. HZ20 isolated from seawater.</title>
        <authorList>
            <person name="Sun C."/>
        </authorList>
    </citation>
    <scope>NUCLEOTIDE SEQUENCE [LARGE SCALE GENOMIC DNA]</scope>
    <source>
        <strain evidence="5 6">HZ20</strain>
    </source>
</reference>
<accession>A0A2R4XGP2</accession>
<dbReference type="OrthoDB" id="8526125at2"/>
<dbReference type="AlphaFoldDB" id="A0A2R4XGP2"/>
<sequence>MNSLDHQIIGLLSEDAKRSLADIGQHVGLSPSSVNERIRRLTETGTIRRFTVDLDPGKLDRSTLAFVWIALRDDADESAFRQYAVDHPLILECHHVTGSWSYLIKIRVGAITEVESFISDLKAHRFLGRSETVIALSSAVDGGFLRKNRL</sequence>
<dbReference type="Proteomes" id="UP000244571">
    <property type="component" value="Chromosome"/>
</dbReference>
<evidence type="ECO:0000259" key="4">
    <source>
        <dbReference type="PROSITE" id="PS50956"/>
    </source>
</evidence>
<proteinExistence type="predicted"/>
<dbReference type="Gene3D" id="3.30.70.920">
    <property type="match status" value="1"/>
</dbReference>
<dbReference type="PROSITE" id="PS50956">
    <property type="entry name" value="HTH_ASNC_2"/>
    <property type="match status" value="1"/>
</dbReference>
<dbReference type="EMBL" id="CP028901">
    <property type="protein sequence ID" value="AWB32965.1"/>
    <property type="molecule type" value="Genomic_DNA"/>
</dbReference>
<keyword evidence="3" id="KW-0804">Transcription</keyword>
<feature type="domain" description="HTH asnC-type" evidence="4">
    <location>
        <begin position="1"/>
        <end position="62"/>
    </location>
</feature>
<dbReference type="PRINTS" id="PR00033">
    <property type="entry name" value="HTHASNC"/>
</dbReference>
<dbReference type="Pfam" id="PF13404">
    <property type="entry name" value="HTH_AsnC-type"/>
    <property type="match status" value="1"/>
</dbReference>
<dbReference type="Gene3D" id="1.10.10.10">
    <property type="entry name" value="Winged helix-like DNA-binding domain superfamily/Winged helix DNA-binding domain"/>
    <property type="match status" value="1"/>
</dbReference>
<dbReference type="RefSeq" id="WP_108620396.1">
    <property type="nucleotide sequence ID" value="NZ_CP028901.1"/>
</dbReference>
<dbReference type="Pfam" id="PF01037">
    <property type="entry name" value="AsnC_trans_reg"/>
    <property type="match status" value="1"/>
</dbReference>
<evidence type="ECO:0000256" key="3">
    <source>
        <dbReference type="ARBA" id="ARBA00023163"/>
    </source>
</evidence>
<evidence type="ECO:0000313" key="5">
    <source>
        <dbReference type="EMBL" id="AWB32965.1"/>
    </source>
</evidence>
<dbReference type="InterPro" id="IPR036388">
    <property type="entry name" value="WH-like_DNA-bd_sf"/>
</dbReference>
<protein>
    <submittedName>
        <fullName evidence="5">Lrp/AsnC family transcriptional regulator</fullName>
    </submittedName>
</protein>
<dbReference type="SUPFAM" id="SSF54909">
    <property type="entry name" value="Dimeric alpha+beta barrel"/>
    <property type="match status" value="1"/>
</dbReference>
<dbReference type="PROSITE" id="PS00519">
    <property type="entry name" value="HTH_ASNC_1"/>
    <property type="match status" value="1"/>
</dbReference>
<dbReference type="GO" id="GO:0005829">
    <property type="term" value="C:cytosol"/>
    <property type="evidence" value="ECO:0007669"/>
    <property type="project" value="TreeGrafter"/>
</dbReference>
<dbReference type="SUPFAM" id="SSF46785">
    <property type="entry name" value="Winged helix' DNA-binding domain"/>
    <property type="match status" value="1"/>
</dbReference>
<dbReference type="KEGG" id="boz:DBV39_03700"/>
<evidence type="ECO:0000256" key="1">
    <source>
        <dbReference type="ARBA" id="ARBA00023015"/>
    </source>
</evidence>
<dbReference type="InterPro" id="IPR019885">
    <property type="entry name" value="Tscrpt_reg_HTH_AsnC-type_CS"/>
</dbReference>
<keyword evidence="1" id="KW-0805">Transcription regulation</keyword>
<dbReference type="PANTHER" id="PTHR30154">
    <property type="entry name" value="LEUCINE-RESPONSIVE REGULATORY PROTEIN"/>
    <property type="match status" value="1"/>
</dbReference>
<dbReference type="InterPro" id="IPR011008">
    <property type="entry name" value="Dimeric_a/b-barrel"/>
</dbReference>
<keyword evidence="6" id="KW-1185">Reference proteome</keyword>
<evidence type="ECO:0000256" key="2">
    <source>
        <dbReference type="ARBA" id="ARBA00023125"/>
    </source>
</evidence>
<organism evidence="5 6">
    <name type="scientific">Orrella marina</name>
    <dbReference type="NCBI Taxonomy" id="2163011"/>
    <lineage>
        <taxon>Bacteria</taxon>
        <taxon>Pseudomonadati</taxon>
        <taxon>Pseudomonadota</taxon>
        <taxon>Betaproteobacteria</taxon>
        <taxon>Burkholderiales</taxon>
        <taxon>Alcaligenaceae</taxon>
        <taxon>Orrella</taxon>
    </lineage>
</organism>
<dbReference type="InterPro" id="IPR019887">
    <property type="entry name" value="Tscrpt_reg_AsnC/Lrp_C"/>
</dbReference>
<dbReference type="SMART" id="SM00344">
    <property type="entry name" value="HTH_ASNC"/>
    <property type="match status" value="1"/>
</dbReference>
<dbReference type="GO" id="GO:0043200">
    <property type="term" value="P:response to amino acid"/>
    <property type="evidence" value="ECO:0007669"/>
    <property type="project" value="TreeGrafter"/>
</dbReference>
<gene>
    <name evidence="5" type="ORF">DBV39_03700</name>
</gene>
<dbReference type="InterPro" id="IPR000485">
    <property type="entry name" value="AsnC-type_HTH_dom"/>
</dbReference>
<dbReference type="GO" id="GO:0043565">
    <property type="term" value="F:sequence-specific DNA binding"/>
    <property type="evidence" value="ECO:0007669"/>
    <property type="project" value="InterPro"/>
</dbReference>
<dbReference type="InterPro" id="IPR036390">
    <property type="entry name" value="WH_DNA-bd_sf"/>
</dbReference>